<proteinExistence type="predicted"/>
<dbReference type="EMBL" id="BLLF01007331">
    <property type="protein sequence ID" value="GFH32904.1"/>
    <property type="molecule type" value="Genomic_DNA"/>
</dbReference>
<gene>
    <name evidence="1" type="ORF">HaLaN_32196</name>
</gene>
<reference evidence="1 2" key="1">
    <citation type="submission" date="2020-02" db="EMBL/GenBank/DDBJ databases">
        <title>Draft genome sequence of Haematococcus lacustris strain NIES-144.</title>
        <authorList>
            <person name="Morimoto D."/>
            <person name="Nakagawa S."/>
            <person name="Yoshida T."/>
            <person name="Sawayama S."/>
        </authorList>
    </citation>
    <scope>NUCLEOTIDE SEQUENCE [LARGE SCALE GENOMIC DNA]</scope>
    <source>
        <strain evidence="1 2">NIES-144</strain>
    </source>
</reference>
<evidence type="ECO:0000313" key="1">
    <source>
        <dbReference type="EMBL" id="GFH32904.1"/>
    </source>
</evidence>
<sequence>FVPIERLLRLWGFSNEFRHQMVFPLVALFFGTGNQTPQVASAVIARVFLDPDLRLFDYCPHRLLNSVPDMFAFPVLQHVFTTIAARSPYQLHCGRRLMRVERGPQGVTATDAQGVKAA</sequence>
<name>A0A6A0ALT3_HAELA</name>
<accession>A0A6A0ALT3</accession>
<comment type="caution">
    <text evidence="1">The sequence shown here is derived from an EMBL/GenBank/DDBJ whole genome shotgun (WGS) entry which is preliminary data.</text>
</comment>
<evidence type="ECO:0000313" key="2">
    <source>
        <dbReference type="Proteomes" id="UP000485058"/>
    </source>
</evidence>
<organism evidence="1 2">
    <name type="scientific">Haematococcus lacustris</name>
    <name type="common">Green alga</name>
    <name type="synonym">Haematococcus pluvialis</name>
    <dbReference type="NCBI Taxonomy" id="44745"/>
    <lineage>
        <taxon>Eukaryota</taxon>
        <taxon>Viridiplantae</taxon>
        <taxon>Chlorophyta</taxon>
        <taxon>core chlorophytes</taxon>
        <taxon>Chlorophyceae</taxon>
        <taxon>CS clade</taxon>
        <taxon>Chlamydomonadales</taxon>
        <taxon>Haematococcaceae</taxon>
        <taxon>Haematococcus</taxon>
    </lineage>
</organism>
<dbReference type="AlphaFoldDB" id="A0A6A0ALT3"/>
<dbReference type="Proteomes" id="UP000485058">
    <property type="component" value="Unassembled WGS sequence"/>
</dbReference>
<feature type="non-terminal residue" evidence="1">
    <location>
        <position position="1"/>
    </location>
</feature>
<protein>
    <submittedName>
        <fullName evidence="1">Uncharacterized protein</fullName>
    </submittedName>
</protein>
<keyword evidence="2" id="KW-1185">Reference proteome</keyword>